<dbReference type="PANTHER" id="PTHR32432:SF4">
    <property type="entry name" value="CELL DIVISION PROTEIN FTSA"/>
    <property type="match status" value="1"/>
</dbReference>
<comment type="similarity">
    <text evidence="5 6">Belongs to the FtsA/MreB family.</text>
</comment>
<evidence type="ECO:0000313" key="8">
    <source>
        <dbReference type="EMBL" id="MCD1653252.1"/>
    </source>
</evidence>
<dbReference type="InterPro" id="IPR003494">
    <property type="entry name" value="SHS2_FtsA"/>
</dbReference>
<evidence type="ECO:0000256" key="2">
    <source>
        <dbReference type="ARBA" id="ARBA00022618"/>
    </source>
</evidence>
<evidence type="ECO:0000313" key="9">
    <source>
        <dbReference type="Proteomes" id="UP001198163"/>
    </source>
</evidence>
<dbReference type="SUPFAM" id="SSF53067">
    <property type="entry name" value="Actin-like ATPase domain"/>
    <property type="match status" value="2"/>
</dbReference>
<dbReference type="PIRSF" id="PIRSF003101">
    <property type="entry name" value="FtsA"/>
    <property type="match status" value="1"/>
</dbReference>
<dbReference type="GO" id="GO:0009898">
    <property type="term" value="C:cytoplasmic side of plasma membrane"/>
    <property type="evidence" value="ECO:0007669"/>
    <property type="project" value="UniProtKB-UniRule"/>
</dbReference>
<dbReference type="NCBIfam" id="TIGR01174">
    <property type="entry name" value="ftsA"/>
    <property type="match status" value="1"/>
</dbReference>
<dbReference type="GO" id="GO:0032153">
    <property type="term" value="C:cell division site"/>
    <property type="evidence" value="ECO:0007669"/>
    <property type="project" value="UniProtKB-UniRule"/>
</dbReference>
<gene>
    <name evidence="5 8" type="primary">ftsA</name>
    <name evidence="8" type="ORF">K7J14_00835</name>
</gene>
<protein>
    <recommendedName>
        <fullName evidence="5 6">Cell division protein FtsA</fullName>
    </recommendedName>
</protein>
<dbReference type="GO" id="GO:0043093">
    <property type="term" value="P:FtsZ-dependent cytokinesis"/>
    <property type="evidence" value="ECO:0007669"/>
    <property type="project" value="UniProtKB-UniRule"/>
</dbReference>
<dbReference type="RefSeq" id="WP_230752166.1">
    <property type="nucleotide sequence ID" value="NZ_JAINWA010000001.1"/>
</dbReference>
<name>A0AAE3EF60_9SPIR</name>
<dbReference type="Proteomes" id="UP001198163">
    <property type="component" value="Unassembled WGS sequence"/>
</dbReference>
<sequence>MSDVVVGLDIGTSRIRAIIGEISDSGVFQITGVGTSPSTGLRKGVVVNIENTVRAVSQAIEAAEMMSGVEVTQCLMGIGGTHIDGLNSRGVVAVTGKGRDNREIGQEDIHRVIDAAKAVVIPMDRQVLHVIPQSYIVDDQRGIKDPRNMIGVRMEAEVHIITGSVTSVQNMVKCVNRASLNVVDYMLHSLAAVKAVMTEDERELGSILIDIGGGTTDVLVMADGAPLMTAVLPVGGIQVTNDISIVKGISSETAERIKIDAGCCWQPLVEENEEVILPGVGGRPPVVIPRSEICSIIQPRMAELFTMIESKISSITRSRQLSGNIVITGGGALLPGVIELASDIFKTQAIRIGIPGTFGGLISEYRSPEYATVLGLVLSLWERKRSEVQEPAASVQVSQPIREKLRGILKSFF</sequence>
<dbReference type="PANTHER" id="PTHR32432">
    <property type="entry name" value="CELL DIVISION PROTEIN FTSA-RELATED"/>
    <property type="match status" value="1"/>
</dbReference>
<evidence type="ECO:0000256" key="6">
    <source>
        <dbReference type="PIRNR" id="PIRNR003101"/>
    </source>
</evidence>
<proteinExistence type="inferred from homology"/>
<dbReference type="Pfam" id="PF02491">
    <property type="entry name" value="SHS2_FTSA"/>
    <property type="match status" value="1"/>
</dbReference>
<evidence type="ECO:0000256" key="1">
    <source>
        <dbReference type="ARBA" id="ARBA00022475"/>
    </source>
</evidence>
<dbReference type="EMBL" id="JAINWA010000001">
    <property type="protein sequence ID" value="MCD1653252.1"/>
    <property type="molecule type" value="Genomic_DNA"/>
</dbReference>
<keyword evidence="9" id="KW-1185">Reference proteome</keyword>
<evidence type="ECO:0000256" key="3">
    <source>
        <dbReference type="ARBA" id="ARBA00023136"/>
    </source>
</evidence>
<dbReference type="HAMAP" id="MF_02033">
    <property type="entry name" value="FtsA"/>
    <property type="match status" value="1"/>
</dbReference>
<feature type="domain" description="SHS2" evidence="7">
    <location>
        <begin position="5"/>
        <end position="196"/>
    </location>
</feature>
<dbReference type="InterPro" id="IPR050696">
    <property type="entry name" value="FtsA/MreB"/>
</dbReference>
<dbReference type="Gene3D" id="3.30.420.40">
    <property type="match status" value="2"/>
</dbReference>
<keyword evidence="3 5" id="KW-0472">Membrane</keyword>
<dbReference type="AlphaFoldDB" id="A0AAE3EF60"/>
<organism evidence="8 9">
    <name type="scientific">Teretinema zuelzerae</name>
    <dbReference type="NCBI Taxonomy" id="156"/>
    <lineage>
        <taxon>Bacteria</taxon>
        <taxon>Pseudomonadati</taxon>
        <taxon>Spirochaetota</taxon>
        <taxon>Spirochaetia</taxon>
        <taxon>Spirochaetales</taxon>
        <taxon>Treponemataceae</taxon>
        <taxon>Teretinema</taxon>
    </lineage>
</organism>
<dbReference type="SMART" id="SM00842">
    <property type="entry name" value="FtsA"/>
    <property type="match status" value="1"/>
</dbReference>
<keyword evidence="4 5" id="KW-0131">Cell cycle</keyword>
<evidence type="ECO:0000259" key="7">
    <source>
        <dbReference type="SMART" id="SM00842"/>
    </source>
</evidence>
<accession>A0AAE3EF60</accession>
<comment type="function">
    <text evidence="5 6">Cell division protein that is involved in the assembly of the Z ring. May serve as a membrane anchor for the Z ring.</text>
</comment>
<comment type="caution">
    <text evidence="8">The sequence shown here is derived from an EMBL/GenBank/DDBJ whole genome shotgun (WGS) entry which is preliminary data.</text>
</comment>
<evidence type="ECO:0000256" key="5">
    <source>
        <dbReference type="HAMAP-Rule" id="MF_02033"/>
    </source>
</evidence>
<keyword evidence="2 5" id="KW-0132">Cell division</keyword>
<evidence type="ECO:0000256" key="4">
    <source>
        <dbReference type="ARBA" id="ARBA00023306"/>
    </source>
</evidence>
<dbReference type="InterPro" id="IPR020823">
    <property type="entry name" value="Cell_div_FtsA"/>
</dbReference>
<dbReference type="CDD" id="cd24048">
    <property type="entry name" value="ASKHA_NBD_FtsA"/>
    <property type="match status" value="1"/>
</dbReference>
<dbReference type="Pfam" id="PF14450">
    <property type="entry name" value="FtsA"/>
    <property type="match status" value="1"/>
</dbReference>
<reference evidence="8" key="1">
    <citation type="submission" date="2021-08" db="EMBL/GenBank/DDBJ databases">
        <title>Comparative analyses of Brucepasteria parasyntrophica and Teretinema zuelzerae.</title>
        <authorList>
            <person name="Song Y."/>
            <person name="Brune A."/>
        </authorList>
    </citation>
    <scope>NUCLEOTIDE SEQUENCE</scope>
    <source>
        <strain evidence="8">DSM 1903</strain>
    </source>
</reference>
<dbReference type="Gene3D" id="3.30.1490.110">
    <property type="match status" value="1"/>
</dbReference>
<dbReference type="InterPro" id="IPR043129">
    <property type="entry name" value="ATPase_NBD"/>
</dbReference>
<comment type="subunit">
    <text evidence="5">Self-interacts. Interacts with FtsZ.</text>
</comment>
<comment type="subcellular location">
    <subcellularLocation>
        <location evidence="5">Cell membrane</location>
        <topology evidence="5">Peripheral membrane protein</topology>
        <orientation evidence="5">Cytoplasmic side</orientation>
    </subcellularLocation>
    <text evidence="5">Localizes to the Z ring in an FtsZ-dependent manner. Targeted to the membrane through a conserved C-terminal amphipathic helix.</text>
</comment>
<keyword evidence="1 5" id="KW-1003">Cell membrane</keyword>